<dbReference type="InParanoid" id="F0YT05"/>
<name>F0YT05_AURAN</name>
<dbReference type="KEGG" id="aaf:AURANDRAFT_69528"/>
<reference evidence="1 2" key="1">
    <citation type="journal article" date="2011" name="Proc. Natl. Acad. Sci. U.S.A.">
        <title>Niche of harmful alga Aureococcus anophagefferens revealed through ecogenomics.</title>
        <authorList>
            <person name="Gobler C.J."/>
            <person name="Berry D.L."/>
            <person name="Dyhrman S.T."/>
            <person name="Wilhelm S.W."/>
            <person name="Salamov A."/>
            <person name="Lobanov A.V."/>
            <person name="Zhang Y."/>
            <person name="Collier J.L."/>
            <person name="Wurch L.L."/>
            <person name="Kustka A.B."/>
            <person name="Dill B.D."/>
            <person name="Shah M."/>
            <person name="VerBerkmoes N.C."/>
            <person name="Kuo A."/>
            <person name="Terry A."/>
            <person name="Pangilinan J."/>
            <person name="Lindquist E.A."/>
            <person name="Lucas S."/>
            <person name="Paulsen I.T."/>
            <person name="Hattenrath-Lehmann T.K."/>
            <person name="Talmage S.C."/>
            <person name="Walker E.A."/>
            <person name="Koch F."/>
            <person name="Burson A.M."/>
            <person name="Marcoval M.A."/>
            <person name="Tang Y.Z."/>
            <person name="Lecleir G.R."/>
            <person name="Coyne K.J."/>
            <person name="Berg G.M."/>
            <person name="Bertrand E.M."/>
            <person name="Saito M.A."/>
            <person name="Gladyshev V.N."/>
            <person name="Grigoriev I.V."/>
        </authorList>
    </citation>
    <scope>NUCLEOTIDE SEQUENCE [LARGE SCALE GENOMIC DNA]</scope>
    <source>
        <strain evidence="2">CCMP 1984</strain>
    </source>
</reference>
<evidence type="ECO:0000313" key="1">
    <source>
        <dbReference type="EMBL" id="EGB01754.1"/>
    </source>
</evidence>
<keyword evidence="2" id="KW-1185">Reference proteome</keyword>
<feature type="non-terminal residue" evidence="1">
    <location>
        <position position="134"/>
    </location>
</feature>
<proteinExistence type="predicted"/>
<gene>
    <name evidence="1" type="ORF">AURANDRAFT_69528</name>
</gene>
<dbReference type="GeneID" id="20227584"/>
<protein>
    <submittedName>
        <fullName evidence="1">Uncharacterized protein</fullName>
    </submittedName>
</protein>
<accession>F0YT05</accession>
<dbReference type="RefSeq" id="XP_009043547.1">
    <property type="nucleotide sequence ID" value="XM_009045299.1"/>
</dbReference>
<dbReference type="EMBL" id="GL834231">
    <property type="protein sequence ID" value="EGB01754.1"/>
    <property type="molecule type" value="Genomic_DNA"/>
</dbReference>
<organism evidence="2">
    <name type="scientific">Aureococcus anophagefferens</name>
    <name type="common">Harmful bloom alga</name>
    <dbReference type="NCBI Taxonomy" id="44056"/>
    <lineage>
        <taxon>Eukaryota</taxon>
        <taxon>Sar</taxon>
        <taxon>Stramenopiles</taxon>
        <taxon>Ochrophyta</taxon>
        <taxon>Pelagophyceae</taxon>
        <taxon>Pelagomonadales</taxon>
        <taxon>Pelagomonadaceae</taxon>
        <taxon>Aureococcus</taxon>
    </lineage>
</organism>
<dbReference type="Proteomes" id="UP000002729">
    <property type="component" value="Unassembled WGS sequence"/>
</dbReference>
<dbReference type="AlphaFoldDB" id="F0YT05"/>
<evidence type="ECO:0000313" key="2">
    <source>
        <dbReference type="Proteomes" id="UP000002729"/>
    </source>
</evidence>
<sequence>MGGSTPPPGVPHAKDHLRGVPVLMNKAEVDELGVPILQRKDAITLTAARNEGFCGELFRGQALQETLEAGREGMPVGRTPHAYNDALHALAKEMHAKGIGLEGGEHQRRLGLLASADMRHSPMNPESEVFSVSK</sequence>